<dbReference type="Proteomes" id="UP000501130">
    <property type="component" value="Chromosome"/>
</dbReference>
<sequence length="75" mass="8422">MFDLGAFFRRNRKVLWFAIAAFMVVFVSIQISKALATRDSNYGEIAECTYVHQAPELQTPASPQRSSSTYCPTKG</sequence>
<protein>
    <submittedName>
        <fullName evidence="1">Uncharacterized protein</fullName>
    </submittedName>
</protein>
<evidence type="ECO:0000313" key="1">
    <source>
        <dbReference type="EMBL" id="QJR29045.1"/>
    </source>
</evidence>
<organism evidence="1 2">
    <name type="scientific">Limnobacter profundi</name>
    <dbReference type="NCBI Taxonomy" id="2732163"/>
    <lineage>
        <taxon>Bacteria</taxon>
        <taxon>Pseudomonadati</taxon>
        <taxon>Pseudomonadota</taxon>
        <taxon>Betaproteobacteria</taxon>
        <taxon>Burkholderiales</taxon>
        <taxon>Burkholderiaceae</taxon>
        <taxon>Limnobacter</taxon>
    </lineage>
</organism>
<name>A0ABX6N523_9BURK</name>
<keyword evidence="2" id="KW-1185">Reference proteome</keyword>
<proteinExistence type="predicted"/>
<dbReference type="RefSeq" id="WP_171098211.1">
    <property type="nucleotide sequence ID" value="NZ_CP053084.1"/>
</dbReference>
<accession>A0ABX6N523</accession>
<gene>
    <name evidence="1" type="ORF">HKT17_04650</name>
</gene>
<reference evidence="1 2" key="1">
    <citation type="submission" date="2020-05" db="EMBL/GenBank/DDBJ databases">
        <title>Compete genome of Limnobacter sp. SAORIC-580.</title>
        <authorList>
            <person name="Song J."/>
            <person name="Cho J.-C."/>
        </authorList>
    </citation>
    <scope>NUCLEOTIDE SEQUENCE [LARGE SCALE GENOMIC DNA]</scope>
    <source>
        <strain evidence="1 2">SAORIC-580</strain>
    </source>
</reference>
<dbReference type="EMBL" id="CP053084">
    <property type="protein sequence ID" value="QJR29045.1"/>
    <property type="molecule type" value="Genomic_DNA"/>
</dbReference>
<evidence type="ECO:0000313" key="2">
    <source>
        <dbReference type="Proteomes" id="UP000501130"/>
    </source>
</evidence>